<dbReference type="Proteomes" id="UP000193006">
    <property type="component" value="Chromosome"/>
</dbReference>
<evidence type="ECO:0000256" key="3">
    <source>
        <dbReference type="ARBA" id="ARBA00023125"/>
    </source>
</evidence>
<name>A0A1X9MGJ8_9BACI</name>
<dbReference type="Pfam" id="PF00126">
    <property type="entry name" value="HTH_1"/>
    <property type="match status" value="1"/>
</dbReference>
<dbReference type="KEGG" id="bkw:BkAM31D_23400"/>
<evidence type="ECO:0000259" key="5">
    <source>
        <dbReference type="PROSITE" id="PS50931"/>
    </source>
</evidence>
<protein>
    <submittedName>
        <fullName evidence="6">HTH-type transcriptional regulator GltC</fullName>
    </submittedName>
</protein>
<dbReference type="GO" id="GO:0003677">
    <property type="term" value="F:DNA binding"/>
    <property type="evidence" value="ECO:0007669"/>
    <property type="project" value="UniProtKB-KW"/>
</dbReference>
<dbReference type="GO" id="GO:0003700">
    <property type="term" value="F:DNA-binding transcription factor activity"/>
    <property type="evidence" value="ECO:0007669"/>
    <property type="project" value="InterPro"/>
</dbReference>
<dbReference type="SUPFAM" id="SSF53850">
    <property type="entry name" value="Periplasmic binding protein-like II"/>
    <property type="match status" value="1"/>
</dbReference>
<dbReference type="FunFam" id="1.10.10.10:FF:000001">
    <property type="entry name" value="LysR family transcriptional regulator"/>
    <property type="match status" value="1"/>
</dbReference>
<evidence type="ECO:0000256" key="2">
    <source>
        <dbReference type="ARBA" id="ARBA00023015"/>
    </source>
</evidence>
<dbReference type="PANTHER" id="PTHR30419:SF8">
    <property type="entry name" value="NITROGEN ASSIMILATION TRANSCRIPTIONAL ACTIVATOR-RELATED"/>
    <property type="match status" value="1"/>
</dbReference>
<dbReference type="Pfam" id="PF03466">
    <property type="entry name" value="LysR_substrate"/>
    <property type="match status" value="1"/>
</dbReference>
<reference evidence="6 7" key="1">
    <citation type="submission" date="2017-04" db="EMBL/GenBank/DDBJ databases">
        <title>Bacillus krulwichiae AM31D Genome sequencing and assembly.</title>
        <authorList>
            <person name="Krulwich T.A."/>
            <person name="Anastor L."/>
            <person name="Ehrlich R."/>
            <person name="Ehrlich G.D."/>
            <person name="Janto B."/>
        </authorList>
    </citation>
    <scope>NUCLEOTIDE SEQUENCE [LARGE SCALE GENOMIC DNA]</scope>
    <source>
        <strain evidence="6 7">AM31D</strain>
    </source>
</reference>
<dbReference type="AlphaFoldDB" id="A0A1X9MGJ8"/>
<accession>A0A1X9MGJ8</accession>
<gene>
    <name evidence="6" type="primary">gltC_3</name>
    <name evidence="6" type="ORF">BkAM31D_23400</name>
</gene>
<keyword evidence="2" id="KW-0805">Transcription regulation</keyword>
<dbReference type="InterPro" id="IPR036388">
    <property type="entry name" value="WH-like_DNA-bd_sf"/>
</dbReference>
<dbReference type="RefSeq" id="WP_066158815.1">
    <property type="nucleotide sequence ID" value="NZ_CP020814.1"/>
</dbReference>
<dbReference type="InterPro" id="IPR050950">
    <property type="entry name" value="HTH-type_LysR_regulators"/>
</dbReference>
<dbReference type="GO" id="GO:0005829">
    <property type="term" value="C:cytosol"/>
    <property type="evidence" value="ECO:0007669"/>
    <property type="project" value="TreeGrafter"/>
</dbReference>
<organism evidence="6 7">
    <name type="scientific">Halalkalibacter krulwichiae</name>
    <dbReference type="NCBI Taxonomy" id="199441"/>
    <lineage>
        <taxon>Bacteria</taxon>
        <taxon>Bacillati</taxon>
        <taxon>Bacillota</taxon>
        <taxon>Bacilli</taxon>
        <taxon>Bacillales</taxon>
        <taxon>Bacillaceae</taxon>
        <taxon>Halalkalibacter</taxon>
    </lineage>
</organism>
<keyword evidence="4" id="KW-0804">Transcription</keyword>
<dbReference type="PROSITE" id="PS50931">
    <property type="entry name" value="HTH_LYSR"/>
    <property type="match status" value="1"/>
</dbReference>
<dbReference type="Gene3D" id="1.10.10.10">
    <property type="entry name" value="Winged helix-like DNA-binding domain superfamily/Winged helix DNA-binding domain"/>
    <property type="match status" value="1"/>
</dbReference>
<proteinExistence type="inferred from homology"/>
<keyword evidence="7" id="KW-1185">Reference proteome</keyword>
<dbReference type="STRING" id="199441.BkAM31D_23400"/>
<evidence type="ECO:0000256" key="1">
    <source>
        <dbReference type="ARBA" id="ARBA00009437"/>
    </source>
</evidence>
<sequence length="315" mass="35467">MLPIDIKQIRCFLEVCKELSISRASSNLHLSQPALSKIIQAMEEELGVPLFNRSTRHLHITDEGKAIIPYAKRLLRQMEDLLKVAAELQHTHAGNVRFGLPPVIGSSFFPSIITAFKKQYPHIQLTIVEEGSRIIEQTLLDGHIDLGITILPLDTDQFDVIPIIERKLKLVLPINHPLANRESVALSQLRNDPFLMFSKGFSLYDRVRDACIQAGFEPTIIQESSQWDFMMEMVAADNGICILPETICVHADLTRCAVVHVTDPEIEWNLAIVRRKNSYLSTAMKTWIDFIRSSLGSDGALTVPGTTRNMSKDDQ</sequence>
<feature type="domain" description="HTH lysR-type" evidence="5">
    <location>
        <begin position="4"/>
        <end position="61"/>
    </location>
</feature>
<dbReference type="PANTHER" id="PTHR30419">
    <property type="entry name" value="HTH-TYPE TRANSCRIPTIONAL REGULATOR YBHD"/>
    <property type="match status" value="1"/>
</dbReference>
<dbReference type="Gene3D" id="3.40.190.290">
    <property type="match status" value="1"/>
</dbReference>
<dbReference type="CDD" id="cd08438">
    <property type="entry name" value="PBP2_CidR"/>
    <property type="match status" value="1"/>
</dbReference>
<comment type="similarity">
    <text evidence="1">Belongs to the LysR transcriptional regulatory family.</text>
</comment>
<dbReference type="SUPFAM" id="SSF46785">
    <property type="entry name" value="Winged helix' DNA-binding domain"/>
    <property type="match status" value="1"/>
</dbReference>
<dbReference type="InterPro" id="IPR000847">
    <property type="entry name" value="LysR_HTH_N"/>
</dbReference>
<dbReference type="InterPro" id="IPR005119">
    <property type="entry name" value="LysR_subst-bd"/>
</dbReference>
<evidence type="ECO:0000313" key="7">
    <source>
        <dbReference type="Proteomes" id="UP000193006"/>
    </source>
</evidence>
<evidence type="ECO:0000313" key="6">
    <source>
        <dbReference type="EMBL" id="ARK32577.1"/>
    </source>
</evidence>
<dbReference type="EMBL" id="CP020814">
    <property type="protein sequence ID" value="ARK32577.1"/>
    <property type="molecule type" value="Genomic_DNA"/>
</dbReference>
<dbReference type="InterPro" id="IPR036390">
    <property type="entry name" value="WH_DNA-bd_sf"/>
</dbReference>
<keyword evidence="3" id="KW-0238">DNA-binding</keyword>
<dbReference type="PRINTS" id="PR00039">
    <property type="entry name" value="HTHLYSR"/>
</dbReference>
<evidence type="ECO:0000256" key="4">
    <source>
        <dbReference type="ARBA" id="ARBA00023163"/>
    </source>
</evidence>